<dbReference type="Proteomes" id="UP000886501">
    <property type="component" value="Unassembled WGS sequence"/>
</dbReference>
<sequence length="348" mass="39007">MNTTIWCDISTKLMVGAYIGVPASIICVLHRLYMTASAPDSLPDKRLYQFLCKLTLVLGMPALIVVIRIVVQDRRYIFIEQAGCIPSISLSLFPLVAVLIWPLLFNVASLAYLGLVIHLIWAPRRNEGVALMSPETMTFCHFLRLSVSTFLGIVCTSSISLFLLLWIINDSNISVNSLHHDFQTVYIITTDRWSRNPQLRTAVKLRWLWASMSFALTIGLFPKERADRLLGWLASAKVYARTRVWHRSTLNAICHGSLPVYISRSSSSSSYGEAPAIPSLVRQSTLAPTFSSRVSSVQFHQPEVSLHTSERDARSNLSQPYETIRPNEPSELQETSQPSELPQLGESS</sequence>
<protein>
    <submittedName>
        <fullName evidence="1">STE3-domain-containing protein</fullName>
    </submittedName>
</protein>
<reference evidence="1" key="1">
    <citation type="submission" date="2019-10" db="EMBL/GenBank/DDBJ databases">
        <authorList>
            <consortium name="DOE Joint Genome Institute"/>
            <person name="Kuo A."/>
            <person name="Miyauchi S."/>
            <person name="Kiss E."/>
            <person name="Drula E."/>
            <person name="Kohler A."/>
            <person name="Sanchez-Garcia M."/>
            <person name="Andreopoulos B."/>
            <person name="Barry K.W."/>
            <person name="Bonito G."/>
            <person name="Buee M."/>
            <person name="Carver A."/>
            <person name="Chen C."/>
            <person name="Cichocki N."/>
            <person name="Clum A."/>
            <person name="Culley D."/>
            <person name="Crous P.W."/>
            <person name="Fauchery L."/>
            <person name="Girlanda M."/>
            <person name="Hayes R."/>
            <person name="Keri Z."/>
            <person name="Labutti K."/>
            <person name="Lipzen A."/>
            <person name="Lombard V."/>
            <person name="Magnuson J."/>
            <person name="Maillard F."/>
            <person name="Morin E."/>
            <person name="Murat C."/>
            <person name="Nolan M."/>
            <person name="Ohm R."/>
            <person name="Pangilinan J."/>
            <person name="Pereira M."/>
            <person name="Perotto S."/>
            <person name="Peter M."/>
            <person name="Riley R."/>
            <person name="Sitrit Y."/>
            <person name="Stielow B."/>
            <person name="Szollosi G."/>
            <person name="Zifcakova L."/>
            <person name="Stursova M."/>
            <person name="Spatafora J.W."/>
            <person name="Tedersoo L."/>
            <person name="Vaario L.-M."/>
            <person name="Yamada A."/>
            <person name="Yan M."/>
            <person name="Wang P."/>
            <person name="Xu J."/>
            <person name="Bruns T."/>
            <person name="Baldrian P."/>
            <person name="Vilgalys R."/>
            <person name="Henrissat B."/>
            <person name="Grigoriev I.V."/>
            <person name="Hibbett D."/>
            <person name="Nagy L.G."/>
            <person name="Martin F.M."/>
        </authorList>
    </citation>
    <scope>NUCLEOTIDE SEQUENCE</scope>
    <source>
        <strain evidence="1">P2</strain>
    </source>
</reference>
<dbReference type="EMBL" id="MU117976">
    <property type="protein sequence ID" value="KAF9651327.1"/>
    <property type="molecule type" value="Genomic_DNA"/>
</dbReference>
<proteinExistence type="predicted"/>
<comment type="caution">
    <text evidence="1">The sequence shown here is derived from an EMBL/GenBank/DDBJ whole genome shotgun (WGS) entry which is preliminary data.</text>
</comment>
<reference evidence="1" key="2">
    <citation type="journal article" date="2020" name="Nat. Commun.">
        <title>Large-scale genome sequencing of mycorrhizal fungi provides insights into the early evolution of symbiotic traits.</title>
        <authorList>
            <person name="Miyauchi S."/>
            <person name="Kiss E."/>
            <person name="Kuo A."/>
            <person name="Drula E."/>
            <person name="Kohler A."/>
            <person name="Sanchez-Garcia M."/>
            <person name="Morin E."/>
            <person name="Andreopoulos B."/>
            <person name="Barry K.W."/>
            <person name="Bonito G."/>
            <person name="Buee M."/>
            <person name="Carver A."/>
            <person name="Chen C."/>
            <person name="Cichocki N."/>
            <person name="Clum A."/>
            <person name="Culley D."/>
            <person name="Crous P.W."/>
            <person name="Fauchery L."/>
            <person name="Girlanda M."/>
            <person name="Hayes R.D."/>
            <person name="Keri Z."/>
            <person name="LaButti K."/>
            <person name="Lipzen A."/>
            <person name="Lombard V."/>
            <person name="Magnuson J."/>
            <person name="Maillard F."/>
            <person name="Murat C."/>
            <person name="Nolan M."/>
            <person name="Ohm R.A."/>
            <person name="Pangilinan J."/>
            <person name="Pereira M.F."/>
            <person name="Perotto S."/>
            <person name="Peter M."/>
            <person name="Pfister S."/>
            <person name="Riley R."/>
            <person name="Sitrit Y."/>
            <person name="Stielow J.B."/>
            <person name="Szollosi G."/>
            <person name="Zifcakova L."/>
            <person name="Stursova M."/>
            <person name="Spatafora J.W."/>
            <person name="Tedersoo L."/>
            <person name="Vaario L.M."/>
            <person name="Yamada A."/>
            <person name="Yan M."/>
            <person name="Wang P."/>
            <person name="Xu J."/>
            <person name="Bruns T."/>
            <person name="Baldrian P."/>
            <person name="Vilgalys R."/>
            <person name="Dunand C."/>
            <person name="Henrissat B."/>
            <person name="Grigoriev I.V."/>
            <person name="Hibbett D."/>
            <person name="Nagy L.G."/>
            <person name="Martin F.M."/>
        </authorList>
    </citation>
    <scope>NUCLEOTIDE SEQUENCE</scope>
    <source>
        <strain evidence="1">P2</strain>
    </source>
</reference>
<organism evidence="1 2">
    <name type="scientific">Thelephora ganbajun</name>
    <name type="common">Ganba fungus</name>
    <dbReference type="NCBI Taxonomy" id="370292"/>
    <lineage>
        <taxon>Eukaryota</taxon>
        <taxon>Fungi</taxon>
        <taxon>Dikarya</taxon>
        <taxon>Basidiomycota</taxon>
        <taxon>Agaricomycotina</taxon>
        <taxon>Agaricomycetes</taxon>
        <taxon>Thelephorales</taxon>
        <taxon>Thelephoraceae</taxon>
        <taxon>Thelephora</taxon>
    </lineage>
</organism>
<evidence type="ECO:0000313" key="2">
    <source>
        <dbReference type="Proteomes" id="UP000886501"/>
    </source>
</evidence>
<keyword evidence="2" id="KW-1185">Reference proteome</keyword>
<evidence type="ECO:0000313" key="1">
    <source>
        <dbReference type="EMBL" id="KAF9651327.1"/>
    </source>
</evidence>
<name>A0ACB6ZP06_THEGA</name>
<accession>A0ACB6ZP06</accession>
<gene>
    <name evidence="1" type="ORF">BDM02DRAFT_3184588</name>
</gene>